<evidence type="ECO:0000256" key="4">
    <source>
        <dbReference type="ARBA" id="ARBA00022729"/>
    </source>
</evidence>
<dbReference type="RefSeq" id="WP_166937083.1">
    <property type="nucleotide sequence ID" value="NZ_BAAADD010000010.1"/>
</dbReference>
<evidence type="ECO:0000256" key="1">
    <source>
        <dbReference type="ARBA" id="ARBA00004418"/>
    </source>
</evidence>
<dbReference type="Proteomes" id="UP001499951">
    <property type="component" value="Unassembled WGS sequence"/>
</dbReference>
<name>A0ABP3Q7X8_9PROT</name>
<comment type="caution">
    <text evidence="5">The sequence shown here is derived from an EMBL/GenBank/DDBJ whole genome shotgun (WGS) entry which is preliminary data.</text>
</comment>
<dbReference type="InterPro" id="IPR006311">
    <property type="entry name" value="TAT_signal"/>
</dbReference>
<keyword evidence="6" id="KW-1185">Reference proteome</keyword>
<comment type="similarity">
    <text evidence="2">Belongs to the bacterial solute-binding protein 1 family.</text>
</comment>
<gene>
    <name evidence="5" type="ORF">GCM10008942_36040</name>
</gene>
<protein>
    <submittedName>
        <fullName evidence="5">Sugar ABC transporter substrate-binding protein</fullName>
    </submittedName>
</protein>
<dbReference type="CDD" id="cd14747">
    <property type="entry name" value="PBP2_MalE"/>
    <property type="match status" value="1"/>
</dbReference>
<keyword evidence="3" id="KW-0813">Transport</keyword>
<comment type="subcellular location">
    <subcellularLocation>
        <location evidence="1">Periplasm</location>
    </subcellularLocation>
</comment>
<reference evidence="6" key="1">
    <citation type="journal article" date="2019" name="Int. J. Syst. Evol. Microbiol.">
        <title>The Global Catalogue of Microorganisms (GCM) 10K type strain sequencing project: providing services to taxonomists for standard genome sequencing and annotation.</title>
        <authorList>
            <consortium name="The Broad Institute Genomics Platform"/>
            <consortium name="The Broad Institute Genome Sequencing Center for Infectious Disease"/>
            <person name="Wu L."/>
            <person name="Ma J."/>
        </authorList>
    </citation>
    <scope>NUCLEOTIDE SEQUENCE [LARGE SCALE GENOMIC DNA]</scope>
    <source>
        <strain evidence="6">JCM 15089</strain>
    </source>
</reference>
<evidence type="ECO:0000256" key="3">
    <source>
        <dbReference type="ARBA" id="ARBA00022448"/>
    </source>
</evidence>
<dbReference type="PANTHER" id="PTHR43649:SF34">
    <property type="entry name" value="ABC TRANSPORTER PERIPLASMIC-BINDING PROTEIN YCJN-RELATED"/>
    <property type="match status" value="1"/>
</dbReference>
<sequence>MKLDRRHLLASAAAAGAIGLTSCSRSSGAIQVWAMGVEGEALGTLAERFMRDRGTEVVVQALPWSSAHEKLLTAFAADSLPDVLALGNTWVPEFVALDALEPLEPFVAAHRIDLNKDFAVARRSVTIADKLYGLPWYVDTRLLYYRRDLLKAAGFDRIAVTRSEWDRQLSVLSRAGHGLLMPINEYEPLVAFSLQAGAPLLLDNGTRGGFRQPAVRQAFAYVASLYDRGFAPVVTNTEVPDIYGSFARGDFAFLISGPWNLGEFAQRLPADLHDAWATAPLPGLSGAGASLAGGVSLCLMRASRNKARAFAVIDYICNARQQQILHRTTGDLPADQMAWFDTGLMRDPRSKAFFDQLMIAKPPPMVPEWERIANEMATALERIVRGVEPLDAALARLDAFADAVLAKRRWMRGRAQA</sequence>
<accession>A0ABP3Q7X8</accession>
<dbReference type="EMBL" id="BAAADD010000010">
    <property type="protein sequence ID" value="GAA0583901.1"/>
    <property type="molecule type" value="Genomic_DNA"/>
</dbReference>
<dbReference type="PROSITE" id="PS51257">
    <property type="entry name" value="PROKAR_LIPOPROTEIN"/>
    <property type="match status" value="1"/>
</dbReference>
<organism evidence="5 6">
    <name type="scientific">Rhizomicrobium electricum</name>
    <dbReference type="NCBI Taxonomy" id="480070"/>
    <lineage>
        <taxon>Bacteria</taxon>
        <taxon>Pseudomonadati</taxon>
        <taxon>Pseudomonadota</taxon>
        <taxon>Alphaproteobacteria</taxon>
        <taxon>Micropepsales</taxon>
        <taxon>Micropepsaceae</taxon>
        <taxon>Rhizomicrobium</taxon>
    </lineage>
</organism>
<keyword evidence="4" id="KW-0732">Signal</keyword>
<proteinExistence type="inferred from homology"/>
<evidence type="ECO:0000313" key="6">
    <source>
        <dbReference type="Proteomes" id="UP001499951"/>
    </source>
</evidence>
<dbReference type="InterPro" id="IPR006059">
    <property type="entry name" value="SBP"/>
</dbReference>
<dbReference type="PANTHER" id="PTHR43649">
    <property type="entry name" value="ARABINOSE-BINDING PROTEIN-RELATED"/>
    <property type="match status" value="1"/>
</dbReference>
<evidence type="ECO:0000256" key="2">
    <source>
        <dbReference type="ARBA" id="ARBA00008520"/>
    </source>
</evidence>
<dbReference type="InterPro" id="IPR050490">
    <property type="entry name" value="Bact_solute-bd_prot1"/>
</dbReference>
<dbReference type="Pfam" id="PF01547">
    <property type="entry name" value="SBP_bac_1"/>
    <property type="match status" value="1"/>
</dbReference>
<dbReference type="PROSITE" id="PS51318">
    <property type="entry name" value="TAT"/>
    <property type="match status" value="1"/>
</dbReference>
<dbReference type="Gene3D" id="3.40.190.10">
    <property type="entry name" value="Periplasmic binding protein-like II"/>
    <property type="match status" value="2"/>
</dbReference>
<evidence type="ECO:0000313" key="5">
    <source>
        <dbReference type="EMBL" id="GAA0583901.1"/>
    </source>
</evidence>
<dbReference type="SUPFAM" id="SSF53850">
    <property type="entry name" value="Periplasmic binding protein-like II"/>
    <property type="match status" value="1"/>
</dbReference>